<sequence>MKIVRQNPWQAAGIIGIVLVAVGALLVVRGSAPRTFGWFAYAPLSETTFSPGIQVLSTQMLWGLGLGAAGLVVLAASVAYSLGLRHGRGEGLAGRVPSSGRD</sequence>
<dbReference type="EMBL" id="CP138359">
    <property type="protein sequence ID" value="WPF84328.1"/>
    <property type="molecule type" value="Genomic_DNA"/>
</dbReference>
<dbReference type="Proteomes" id="UP001304340">
    <property type="component" value="Chromosome"/>
</dbReference>
<name>A0AAF0ZCU0_9MICO</name>
<gene>
    <name evidence="2" type="ORF">SANBI_002089</name>
</gene>
<organism evidence="2 3">
    <name type="scientific">Sanguibacter biliveldensis</name>
    <dbReference type="NCBI Taxonomy" id="3030830"/>
    <lineage>
        <taxon>Bacteria</taxon>
        <taxon>Bacillati</taxon>
        <taxon>Actinomycetota</taxon>
        <taxon>Actinomycetes</taxon>
        <taxon>Micrococcales</taxon>
        <taxon>Sanguibacteraceae</taxon>
        <taxon>Sanguibacter</taxon>
    </lineage>
</organism>
<feature type="transmembrane region" description="Helical" evidence="1">
    <location>
        <begin position="60"/>
        <end position="82"/>
    </location>
</feature>
<accession>A0AAF0ZCU0</accession>
<keyword evidence="3" id="KW-1185">Reference proteome</keyword>
<keyword evidence="1" id="KW-0472">Membrane</keyword>
<dbReference type="KEGG" id="sbil:SANBI_002089"/>
<dbReference type="RefSeq" id="WP_319161376.1">
    <property type="nucleotide sequence ID" value="NZ_CP138359.1"/>
</dbReference>
<feature type="transmembrane region" description="Helical" evidence="1">
    <location>
        <begin position="12"/>
        <end position="32"/>
    </location>
</feature>
<keyword evidence="1" id="KW-1133">Transmembrane helix</keyword>
<proteinExistence type="predicted"/>
<evidence type="ECO:0000256" key="1">
    <source>
        <dbReference type="SAM" id="Phobius"/>
    </source>
</evidence>
<evidence type="ECO:0000313" key="3">
    <source>
        <dbReference type="Proteomes" id="UP001304340"/>
    </source>
</evidence>
<keyword evidence="1" id="KW-0812">Transmembrane</keyword>
<reference evidence="3" key="1">
    <citation type="submission" date="2023-11" db="EMBL/GenBank/DDBJ databases">
        <authorList>
            <person name="Helweg L.P."/>
            <person name="Kiel A."/>
            <person name="Hitz F."/>
            <person name="Ruckert-Reed C."/>
            <person name="Busche T."/>
            <person name="Kaltschmidt B."/>
            <person name="Kaltschmidt C."/>
        </authorList>
    </citation>
    <scope>NUCLEOTIDE SEQUENCE [LARGE SCALE GENOMIC DNA]</scope>
    <source>
        <strain evidence="3">4.1</strain>
    </source>
</reference>
<protein>
    <submittedName>
        <fullName evidence="2">Uncharacterized protein</fullName>
    </submittedName>
</protein>
<evidence type="ECO:0000313" key="2">
    <source>
        <dbReference type="EMBL" id="WPF84328.1"/>
    </source>
</evidence>
<dbReference type="AlphaFoldDB" id="A0AAF0ZCU0"/>